<protein>
    <submittedName>
        <fullName evidence="1">Uncharacterized protein</fullName>
    </submittedName>
</protein>
<proteinExistence type="predicted"/>
<keyword evidence="2" id="KW-1185">Reference proteome</keyword>
<organism evidence="1 2">
    <name type="scientific">Phytohabitans suffuscus</name>
    <dbReference type="NCBI Taxonomy" id="624315"/>
    <lineage>
        <taxon>Bacteria</taxon>
        <taxon>Bacillati</taxon>
        <taxon>Actinomycetota</taxon>
        <taxon>Actinomycetes</taxon>
        <taxon>Micromonosporales</taxon>
        <taxon>Micromonosporaceae</taxon>
    </lineage>
</organism>
<dbReference type="EMBL" id="AP022871">
    <property type="protein sequence ID" value="BCB87378.1"/>
    <property type="molecule type" value="Genomic_DNA"/>
</dbReference>
<dbReference type="Proteomes" id="UP000503011">
    <property type="component" value="Chromosome"/>
</dbReference>
<evidence type="ECO:0000313" key="2">
    <source>
        <dbReference type="Proteomes" id="UP000503011"/>
    </source>
</evidence>
<accession>A0A6F8YN58</accession>
<reference evidence="1 2" key="2">
    <citation type="submission" date="2020-03" db="EMBL/GenBank/DDBJ databases">
        <authorList>
            <person name="Ichikawa N."/>
            <person name="Kimura A."/>
            <person name="Kitahashi Y."/>
            <person name="Uohara A."/>
        </authorList>
    </citation>
    <scope>NUCLEOTIDE SEQUENCE [LARGE SCALE GENOMIC DNA]</scope>
    <source>
        <strain evidence="1 2">NBRC 105367</strain>
    </source>
</reference>
<dbReference type="KEGG" id="psuu:Psuf_046910"/>
<reference evidence="1 2" key="1">
    <citation type="submission" date="2020-03" db="EMBL/GenBank/DDBJ databases">
        <title>Whole genome shotgun sequence of Phytohabitans suffuscus NBRC 105367.</title>
        <authorList>
            <person name="Komaki H."/>
            <person name="Tamura T."/>
        </authorList>
    </citation>
    <scope>NUCLEOTIDE SEQUENCE [LARGE SCALE GENOMIC DNA]</scope>
    <source>
        <strain evidence="1 2">NBRC 105367</strain>
    </source>
</reference>
<sequence>MLVVTALVALLRPAGSRVPLYALTVVLALVAAVNLRVDNTRADGPLWSDELDRVRAACTVDDEAIVPITPRDQTPLWLVRVPCDYVR</sequence>
<gene>
    <name evidence="1" type="ORF">Psuf_046910</name>
</gene>
<name>A0A6F8YN58_9ACTN</name>
<evidence type="ECO:0000313" key="1">
    <source>
        <dbReference type="EMBL" id="BCB87378.1"/>
    </source>
</evidence>
<dbReference type="AlphaFoldDB" id="A0A6F8YN58"/>